<name>A0AA35Z4X6_LACSI</name>
<evidence type="ECO:0000313" key="2">
    <source>
        <dbReference type="Proteomes" id="UP001177003"/>
    </source>
</evidence>
<dbReference type="AlphaFoldDB" id="A0AA35Z4X6"/>
<dbReference type="Proteomes" id="UP001177003">
    <property type="component" value="Chromosome 5"/>
</dbReference>
<accession>A0AA35Z4X6</accession>
<evidence type="ECO:0000313" key="1">
    <source>
        <dbReference type="EMBL" id="CAI9285557.1"/>
    </source>
</evidence>
<reference evidence="1" key="1">
    <citation type="submission" date="2023-04" db="EMBL/GenBank/DDBJ databases">
        <authorList>
            <person name="Vijverberg K."/>
            <person name="Xiong W."/>
            <person name="Schranz E."/>
        </authorList>
    </citation>
    <scope>NUCLEOTIDE SEQUENCE</scope>
</reference>
<protein>
    <submittedName>
        <fullName evidence="1">Uncharacterized protein</fullName>
    </submittedName>
</protein>
<gene>
    <name evidence="1" type="ORF">LSALG_LOCUS25020</name>
</gene>
<proteinExistence type="predicted"/>
<organism evidence="1 2">
    <name type="scientific">Lactuca saligna</name>
    <name type="common">Willowleaf lettuce</name>
    <dbReference type="NCBI Taxonomy" id="75948"/>
    <lineage>
        <taxon>Eukaryota</taxon>
        <taxon>Viridiplantae</taxon>
        <taxon>Streptophyta</taxon>
        <taxon>Embryophyta</taxon>
        <taxon>Tracheophyta</taxon>
        <taxon>Spermatophyta</taxon>
        <taxon>Magnoliopsida</taxon>
        <taxon>eudicotyledons</taxon>
        <taxon>Gunneridae</taxon>
        <taxon>Pentapetalae</taxon>
        <taxon>asterids</taxon>
        <taxon>campanulids</taxon>
        <taxon>Asterales</taxon>
        <taxon>Asteraceae</taxon>
        <taxon>Cichorioideae</taxon>
        <taxon>Cichorieae</taxon>
        <taxon>Lactucinae</taxon>
        <taxon>Lactuca</taxon>
    </lineage>
</organism>
<sequence>MNDIGDGGEGNSSHVRGLVISEVNIEKDVNYSRPVDNQSLTMSQFHRLPGVNDEMIQLLEETELHVYRRKKLMSGFSGDNEVGINFGEVVDNAAEDADNDKREKHIPKKAKIFHSPYIEKIVKVGDKLIKDET</sequence>
<keyword evidence="2" id="KW-1185">Reference proteome</keyword>
<dbReference type="EMBL" id="OX465081">
    <property type="protein sequence ID" value="CAI9285557.1"/>
    <property type="molecule type" value="Genomic_DNA"/>
</dbReference>